<dbReference type="STRING" id="663278.Ethha_2303"/>
<evidence type="ECO:0000313" key="2">
    <source>
        <dbReference type="Proteomes" id="UP000001551"/>
    </source>
</evidence>
<dbReference type="Proteomes" id="UP000001551">
    <property type="component" value="Chromosome"/>
</dbReference>
<sequence length="193" mass="22086">MHTIYDITNLPVFPDQTVAFAMDTHILLWTFYSRCAITKAYQKTAYPEFIKNVISHGNRLIVTTLNINEMLHFIEKNECDIYNNLKGTNLSVKKFRQLPAQRSMVQHEITLILKQLSSIPGIAIEPATISPGMVEAFADGYSSHRCDFFDYYLLDFCKRSGVAVISDDVDFYYSYSPIDLFTANAQILRMASE</sequence>
<protein>
    <recommendedName>
        <fullName evidence="3">PIN domain-containing protein</fullName>
    </recommendedName>
</protein>
<name>E6U4T0_ETHHY</name>
<dbReference type="HOGENOM" id="CLU_1400891_0_0_9"/>
<evidence type="ECO:0008006" key="3">
    <source>
        <dbReference type="Google" id="ProtNLM"/>
    </source>
</evidence>
<gene>
    <name evidence="1" type="ordered locus">Ethha_2303</name>
</gene>
<dbReference type="InterPro" id="IPR029060">
    <property type="entry name" value="PIN-like_dom_sf"/>
</dbReference>
<organism evidence="1 2">
    <name type="scientific">Ethanoligenens harbinense (strain DSM 18485 / JCM 12961 / CGMCC 1.5033 / YUAN-3)</name>
    <dbReference type="NCBI Taxonomy" id="663278"/>
    <lineage>
        <taxon>Bacteria</taxon>
        <taxon>Bacillati</taxon>
        <taxon>Bacillota</taxon>
        <taxon>Clostridia</taxon>
        <taxon>Eubacteriales</taxon>
        <taxon>Oscillospiraceae</taxon>
        <taxon>Ethanoligenens</taxon>
    </lineage>
</organism>
<dbReference type="SUPFAM" id="SSF88723">
    <property type="entry name" value="PIN domain-like"/>
    <property type="match status" value="1"/>
</dbReference>
<accession>E6U4T0</accession>
<proteinExistence type="predicted"/>
<dbReference type="RefSeq" id="WP_013486163.1">
    <property type="nucleotide sequence ID" value="NC_014828.1"/>
</dbReference>
<keyword evidence="2" id="KW-1185">Reference proteome</keyword>
<dbReference type="EMBL" id="CP002400">
    <property type="protein sequence ID" value="ADU27815.1"/>
    <property type="molecule type" value="Genomic_DNA"/>
</dbReference>
<evidence type="ECO:0000313" key="1">
    <source>
        <dbReference type="EMBL" id="ADU27815.1"/>
    </source>
</evidence>
<dbReference type="AlphaFoldDB" id="E6U4T0"/>
<reference evidence="1 2" key="1">
    <citation type="submission" date="2010-12" db="EMBL/GenBank/DDBJ databases">
        <title>Complete sequence of Ethanoligenens harbinense YUAN-3.</title>
        <authorList>
            <person name="Lucas S."/>
            <person name="Copeland A."/>
            <person name="Lapidus A."/>
            <person name="Cheng J.-F."/>
            <person name="Bruce D."/>
            <person name="Goodwin L."/>
            <person name="Pitluck S."/>
            <person name="Chertkov O."/>
            <person name="Misra M."/>
            <person name="Detter J.C."/>
            <person name="Han C."/>
            <person name="Tapia R."/>
            <person name="Land M."/>
            <person name="Hauser L."/>
            <person name="Jeffries C."/>
            <person name="Kyrpides N."/>
            <person name="Ivanova N."/>
            <person name="Mikhailova N."/>
            <person name="Wang A."/>
            <person name="Mouttaki H."/>
            <person name="He Z."/>
            <person name="Zhou J."/>
            <person name="Hemme C.L."/>
            <person name="Woyke T."/>
        </authorList>
    </citation>
    <scope>NUCLEOTIDE SEQUENCE [LARGE SCALE GENOMIC DNA]</scope>
    <source>
        <strain evidence="2">DSM 18485 / JCM 12961 / CGMCC 1.5033 / YUAN-3</strain>
    </source>
</reference>
<dbReference type="eggNOG" id="ENOG50309IB">
    <property type="taxonomic scope" value="Bacteria"/>
</dbReference>
<dbReference type="KEGG" id="eha:Ethha_2303"/>